<dbReference type="SUPFAM" id="SSF56104">
    <property type="entry name" value="SAICAR synthase-like"/>
    <property type="match status" value="1"/>
</dbReference>
<dbReference type="InterPro" id="IPR005522">
    <property type="entry name" value="IPK"/>
</dbReference>
<dbReference type="GO" id="GO:0005634">
    <property type="term" value="C:nucleus"/>
    <property type="evidence" value="ECO:0007669"/>
    <property type="project" value="TreeGrafter"/>
</dbReference>
<dbReference type="EMBL" id="OB660442">
    <property type="protein sequence ID" value="CAD7224797.1"/>
    <property type="molecule type" value="Genomic_DNA"/>
</dbReference>
<evidence type="ECO:0000256" key="1">
    <source>
        <dbReference type="ARBA" id="ARBA00007374"/>
    </source>
</evidence>
<protein>
    <recommendedName>
        <fullName evidence="8">Kinase</fullName>
        <ecNumber evidence="8">2.7.-.-</ecNumber>
    </recommendedName>
</protein>
<evidence type="ECO:0000256" key="3">
    <source>
        <dbReference type="ARBA" id="ARBA00022741"/>
    </source>
</evidence>
<evidence type="ECO:0000313" key="9">
    <source>
        <dbReference type="EMBL" id="CAD7224797.1"/>
    </source>
</evidence>
<dbReference type="GO" id="GO:0008440">
    <property type="term" value="F:inositol-1,4,5-trisphosphate 3-kinase activity"/>
    <property type="evidence" value="ECO:0007669"/>
    <property type="project" value="TreeGrafter"/>
</dbReference>
<dbReference type="PANTHER" id="PTHR12400:SF51">
    <property type="entry name" value="INOSITOL POLYPHOSPHATE MULTIKINASE"/>
    <property type="match status" value="1"/>
</dbReference>
<dbReference type="Gene3D" id="3.30.470.160">
    <property type="entry name" value="Inositol polyphosphate kinase"/>
    <property type="match status" value="1"/>
</dbReference>
<comment type="catalytic activity">
    <reaction evidence="7">
        <text>1D-myo-inositol 1,3,4,6-tetrakisphosphate + ATP = 1D-myo-inositol 1,3,4,5,6-pentakisphosphate + ADP + H(+)</text>
        <dbReference type="Rhea" id="RHEA:12717"/>
        <dbReference type="ChEBI" id="CHEBI:15378"/>
        <dbReference type="ChEBI" id="CHEBI:30616"/>
        <dbReference type="ChEBI" id="CHEBI:57660"/>
        <dbReference type="ChEBI" id="CHEBI:57733"/>
        <dbReference type="ChEBI" id="CHEBI:456216"/>
        <dbReference type="EC" id="2.7.1.140"/>
    </reaction>
</comment>
<gene>
    <name evidence="9" type="ORF">CTOB1V02_LOCUS2750</name>
</gene>
<evidence type="ECO:0000256" key="5">
    <source>
        <dbReference type="ARBA" id="ARBA00022840"/>
    </source>
</evidence>
<evidence type="ECO:0000256" key="7">
    <source>
        <dbReference type="ARBA" id="ARBA00036525"/>
    </source>
</evidence>
<proteinExistence type="inferred from homology"/>
<keyword evidence="2 8" id="KW-0808">Transferase</keyword>
<dbReference type="OrthoDB" id="5958943at2759"/>
<dbReference type="Pfam" id="PF03770">
    <property type="entry name" value="IPK"/>
    <property type="match status" value="1"/>
</dbReference>
<keyword evidence="3" id="KW-0547">Nucleotide-binding</keyword>
<dbReference type="GO" id="GO:0032958">
    <property type="term" value="P:inositol phosphate biosynthetic process"/>
    <property type="evidence" value="ECO:0007669"/>
    <property type="project" value="InterPro"/>
</dbReference>
<evidence type="ECO:0000256" key="6">
    <source>
        <dbReference type="ARBA" id="ARBA00036164"/>
    </source>
</evidence>
<name>A0A7R8W4M3_9CRUS</name>
<dbReference type="AlphaFoldDB" id="A0A7R8W4M3"/>
<dbReference type="PANTHER" id="PTHR12400">
    <property type="entry name" value="INOSITOL POLYPHOSPHATE KINASE"/>
    <property type="match status" value="1"/>
</dbReference>
<comment type="similarity">
    <text evidence="1 8">Belongs to the inositol phosphokinase (IPK) family.</text>
</comment>
<dbReference type="GO" id="GO:0005524">
    <property type="term" value="F:ATP binding"/>
    <property type="evidence" value="ECO:0007669"/>
    <property type="project" value="UniProtKB-KW"/>
</dbReference>
<evidence type="ECO:0000256" key="4">
    <source>
        <dbReference type="ARBA" id="ARBA00022777"/>
    </source>
</evidence>
<dbReference type="InterPro" id="IPR038286">
    <property type="entry name" value="IPK_sf"/>
</dbReference>
<comment type="catalytic activity">
    <reaction evidence="6">
        <text>1D-myo-inositol 1,4,5-trisphosphate + 2 ATP = 1D-myo-inositol 1,3,4,5,6-pentakisphosphate + 2 ADP + 2 H(+)</text>
        <dbReference type="Rhea" id="RHEA:32359"/>
        <dbReference type="ChEBI" id="CHEBI:15378"/>
        <dbReference type="ChEBI" id="CHEBI:30616"/>
        <dbReference type="ChEBI" id="CHEBI:57733"/>
        <dbReference type="ChEBI" id="CHEBI:203600"/>
        <dbReference type="ChEBI" id="CHEBI:456216"/>
        <dbReference type="EC" id="2.7.1.151"/>
    </reaction>
</comment>
<dbReference type="GO" id="GO:0005737">
    <property type="term" value="C:cytoplasm"/>
    <property type="evidence" value="ECO:0007669"/>
    <property type="project" value="TreeGrafter"/>
</dbReference>
<reference evidence="9" key="1">
    <citation type="submission" date="2020-11" db="EMBL/GenBank/DDBJ databases">
        <authorList>
            <person name="Tran Van P."/>
        </authorList>
    </citation>
    <scope>NUCLEOTIDE SEQUENCE</scope>
</reference>
<dbReference type="EC" id="2.7.-.-" evidence="8"/>
<sequence>MTGESSDEGDAICESKGGESTLDYVESALTDLIKGDDLLNDVHPEATEEELKTLTQLAKGQALKLYLDREDGLTLEVVIAEDANYRALQNAVQLSIKRKLNRRAGEKYFILEDLTHGYALPCVMDIKIGKQTHEPNARPEKALAENKKYLSTKPIVGFCLPGAKFYSINAADWIYFDKHTGNSLQPGDLGPAILTFLNESKVLCGMVISCLKELLDWFETKNSHFAFFATSILLTYDASCLKEDDAMHPPSVLVKMIDFAHTLPVSEEVKCLLRETSHLDMAGDPETNVNFRDENYIFGLKNLIRCLEEVISR</sequence>
<dbReference type="GO" id="GO:0051765">
    <property type="term" value="F:inositol tetrakisphosphate kinase activity"/>
    <property type="evidence" value="ECO:0007669"/>
    <property type="project" value="TreeGrafter"/>
</dbReference>
<keyword evidence="5" id="KW-0067">ATP-binding</keyword>
<evidence type="ECO:0000256" key="2">
    <source>
        <dbReference type="ARBA" id="ARBA00022679"/>
    </source>
</evidence>
<keyword evidence="4 8" id="KW-0418">Kinase</keyword>
<organism evidence="9">
    <name type="scientific">Cyprideis torosa</name>
    <dbReference type="NCBI Taxonomy" id="163714"/>
    <lineage>
        <taxon>Eukaryota</taxon>
        <taxon>Metazoa</taxon>
        <taxon>Ecdysozoa</taxon>
        <taxon>Arthropoda</taxon>
        <taxon>Crustacea</taxon>
        <taxon>Oligostraca</taxon>
        <taxon>Ostracoda</taxon>
        <taxon>Podocopa</taxon>
        <taxon>Podocopida</taxon>
        <taxon>Cytherocopina</taxon>
        <taxon>Cytheroidea</taxon>
        <taxon>Cytherideidae</taxon>
        <taxon>Cyprideis</taxon>
    </lineage>
</organism>
<accession>A0A7R8W4M3</accession>
<evidence type="ECO:0000256" key="8">
    <source>
        <dbReference type="RuleBase" id="RU363090"/>
    </source>
</evidence>